<evidence type="ECO:0000313" key="8">
    <source>
        <dbReference type="EMBL" id="CTQ34426.1"/>
    </source>
</evidence>
<protein>
    <submittedName>
        <fullName evidence="8">H+ Antiporter protein</fullName>
    </submittedName>
</protein>
<dbReference type="GO" id="GO:0005886">
    <property type="term" value="C:plasma membrane"/>
    <property type="evidence" value="ECO:0007669"/>
    <property type="project" value="UniProtKB-SubCell"/>
</dbReference>
<keyword evidence="4 7" id="KW-0812">Transmembrane</keyword>
<keyword evidence="9" id="KW-1185">Reference proteome</keyword>
<evidence type="ECO:0000256" key="6">
    <source>
        <dbReference type="ARBA" id="ARBA00023136"/>
    </source>
</evidence>
<accession>A0A0M6XTE6</accession>
<dbReference type="Gene3D" id="1.20.1250.20">
    <property type="entry name" value="MFS general substrate transporter like domains"/>
    <property type="match status" value="1"/>
</dbReference>
<dbReference type="Proteomes" id="UP000048908">
    <property type="component" value="Unassembled WGS sequence"/>
</dbReference>
<evidence type="ECO:0000256" key="7">
    <source>
        <dbReference type="SAM" id="Phobius"/>
    </source>
</evidence>
<dbReference type="EMBL" id="CXPG01000021">
    <property type="protein sequence ID" value="CTQ34426.1"/>
    <property type="molecule type" value="Genomic_DNA"/>
</dbReference>
<dbReference type="PANTHER" id="PTHR43266:SF2">
    <property type="entry name" value="MAJOR FACILITATOR SUPERFAMILY (MFS) PROFILE DOMAIN-CONTAINING PROTEIN"/>
    <property type="match status" value="1"/>
</dbReference>
<evidence type="ECO:0000256" key="2">
    <source>
        <dbReference type="ARBA" id="ARBA00022448"/>
    </source>
</evidence>
<keyword evidence="5 7" id="KW-1133">Transmembrane helix</keyword>
<dbReference type="PANTHER" id="PTHR43266">
    <property type="entry name" value="MACROLIDE-EFFLUX PROTEIN"/>
    <property type="match status" value="1"/>
</dbReference>
<name>A0A0M6XTE6_9RHOB</name>
<dbReference type="AlphaFoldDB" id="A0A0M6XTE6"/>
<reference evidence="8 9" key="1">
    <citation type="submission" date="2015-07" db="EMBL/GenBank/DDBJ databases">
        <authorList>
            <person name="Noorani M."/>
        </authorList>
    </citation>
    <scope>NUCLEOTIDE SEQUENCE [LARGE SCALE GENOMIC DNA]</scope>
    <source>
        <strain evidence="8 9">CECT 5088</strain>
    </source>
</reference>
<dbReference type="InterPro" id="IPR036259">
    <property type="entry name" value="MFS_trans_sf"/>
</dbReference>
<comment type="subcellular location">
    <subcellularLocation>
        <location evidence="1">Cell membrane</location>
        <topology evidence="1">Multi-pass membrane protein</topology>
    </subcellularLocation>
</comment>
<dbReference type="SUPFAM" id="SSF103473">
    <property type="entry name" value="MFS general substrate transporter"/>
    <property type="match status" value="1"/>
</dbReference>
<dbReference type="AntiFam" id="ANF00106">
    <property type="entry name" value="Shadow ORF (opposite InsH)"/>
</dbReference>
<sequence>MLEILADRTYRHLFLAQVVALLGTGLATVALGLLAFDLAGDGTALVLGTVFTIKMVAYVGIAPVAGAFADRVPRRALLVALDLVRAAVALALPFVTQIRQVYVLIFLLQSASAAFTPTFQASTTVPERSVMPLSARCAFTSEEIASGRPYRSSRWRKFRIVVSSGMRSPTSSIPAKRRIALLS</sequence>
<keyword evidence="3" id="KW-1003">Cell membrane</keyword>
<gene>
    <name evidence="8" type="ORF">JAN5088_03222</name>
</gene>
<evidence type="ECO:0000313" key="9">
    <source>
        <dbReference type="Proteomes" id="UP000048908"/>
    </source>
</evidence>
<evidence type="ECO:0000256" key="5">
    <source>
        <dbReference type="ARBA" id="ARBA00022989"/>
    </source>
</evidence>
<evidence type="ECO:0000256" key="1">
    <source>
        <dbReference type="ARBA" id="ARBA00004651"/>
    </source>
</evidence>
<dbReference type="STRING" id="282197.SAMN04488517_1088"/>
<feature type="transmembrane region" description="Helical" evidence="7">
    <location>
        <begin position="76"/>
        <end position="95"/>
    </location>
</feature>
<organism evidence="8 9">
    <name type="scientific">Jannaschia rubra</name>
    <dbReference type="NCBI Taxonomy" id="282197"/>
    <lineage>
        <taxon>Bacteria</taxon>
        <taxon>Pseudomonadati</taxon>
        <taxon>Pseudomonadota</taxon>
        <taxon>Alphaproteobacteria</taxon>
        <taxon>Rhodobacterales</taxon>
        <taxon>Roseobacteraceae</taxon>
        <taxon>Jannaschia</taxon>
    </lineage>
</organism>
<proteinExistence type="predicted"/>
<feature type="transmembrane region" description="Helical" evidence="7">
    <location>
        <begin position="12"/>
        <end position="36"/>
    </location>
</feature>
<evidence type="ECO:0000256" key="3">
    <source>
        <dbReference type="ARBA" id="ARBA00022475"/>
    </source>
</evidence>
<evidence type="ECO:0000256" key="4">
    <source>
        <dbReference type="ARBA" id="ARBA00022692"/>
    </source>
</evidence>
<keyword evidence="2" id="KW-0813">Transport</keyword>
<feature type="transmembrane region" description="Helical" evidence="7">
    <location>
        <begin position="42"/>
        <end position="69"/>
    </location>
</feature>
<keyword evidence="6 7" id="KW-0472">Membrane</keyword>